<evidence type="ECO:0000256" key="1">
    <source>
        <dbReference type="SAM" id="Phobius"/>
    </source>
</evidence>
<accession>D2V6B1</accession>
<proteinExistence type="predicted"/>
<keyword evidence="1" id="KW-1133">Transmembrane helix</keyword>
<organism evidence="3">
    <name type="scientific">Naegleria gruberi</name>
    <name type="common">Amoeba</name>
    <dbReference type="NCBI Taxonomy" id="5762"/>
    <lineage>
        <taxon>Eukaryota</taxon>
        <taxon>Discoba</taxon>
        <taxon>Heterolobosea</taxon>
        <taxon>Tetramitia</taxon>
        <taxon>Eutetramitia</taxon>
        <taxon>Vahlkampfiidae</taxon>
        <taxon>Naegleria</taxon>
    </lineage>
</organism>
<feature type="transmembrane region" description="Helical" evidence="1">
    <location>
        <begin position="12"/>
        <end position="31"/>
    </location>
</feature>
<reference evidence="2 3" key="1">
    <citation type="journal article" date="2010" name="Cell">
        <title>The genome of Naegleria gruberi illuminates early eukaryotic versatility.</title>
        <authorList>
            <person name="Fritz-Laylin L.K."/>
            <person name="Prochnik S.E."/>
            <person name="Ginger M.L."/>
            <person name="Dacks J.B."/>
            <person name="Carpenter M.L."/>
            <person name="Field M.C."/>
            <person name="Kuo A."/>
            <person name="Paredez A."/>
            <person name="Chapman J."/>
            <person name="Pham J."/>
            <person name="Shu S."/>
            <person name="Neupane R."/>
            <person name="Cipriano M."/>
            <person name="Mancuso J."/>
            <person name="Tu H."/>
            <person name="Salamov A."/>
            <person name="Lindquist E."/>
            <person name="Shapiro H."/>
            <person name="Lucas S."/>
            <person name="Grigoriev I.V."/>
            <person name="Cande W.Z."/>
            <person name="Fulton C."/>
            <person name="Rokhsar D.S."/>
            <person name="Dawson S.C."/>
        </authorList>
    </citation>
    <scope>NUCLEOTIDE SEQUENCE [LARGE SCALE GENOMIC DNA]</scope>
    <source>
        <strain evidence="2 3">NEG-M</strain>
    </source>
</reference>
<dbReference type="AlphaFoldDB" id="D2V6B1"/>
<evidence type="ECO:0000313" key="3">
    <source>
        <dbReference type="Proteomes" id="UP000006671"/>
    </source>
</evidence>
<dbReference type="VEuPathDB" id="AmoebaDB:NAEGRDRAFT_64372"/>
<name>D2V6B1_NAEGR</name>
<dbReference type="GeneID" id="8861608"/>
<dbReference type="RefSeq" id="XP_002680284.1">
    <property type="nucleotide sequence ID" value="XM_002680238.1"/>
</dbReference>
<dbReference type="Proteomes" id="UP000006671">
    <property type="component" value="Unassembled WGS sequence"/>
</dbReference>
<feature type="transmembrane region" description="Helical" evidence="1">
    <location>
        <begin position="71"/>
        <end position="89"/>
    </location>
</feature>
<dbReference type="KEGG" id="ngr:NAEGRDRAFT_64372"/>
<protein>
    <submittedName>
        <fullName evidence="2">Predicted protein</fullName>
    </submittedName>
</protein>
<gene>
    <name evidence="2" type="ORF">NAEGRDRAFT_64372</name>
</gene>
<dbReference type="InParanoid" id="D2V6B1"/>
<keyword evidence="3" id="KW-1185">Reference proteome</keyword>
<dbReference type="EMBL" id="GG738854">
    <property type="protein sequence ID" value="EFC47540.1"/>
    <property type="molecule type" value="Genomic_DNA"/>
</dbReference>
<keyword evidence="1" id="KW-0472">Membrane</keyword>
<sequence>MALDPMMNRRVSSIGFKTIFYILIPNLVFLYNQTINSADYVLIYVCGFPDSFVVLYHIWRLGIGFDSFLSKVLYICYYGYALFSLNRLIHDMVNYGLDHLIAERLNGGGELRRVLENHGPLATVKSAVDTLSNMNLQQLVMHRNRLESDLKQVEEKIVSDSDSS</sequence>
<evidence type="ECO:0000313" key="2">
    <source>
        <dbReference type="EMBL" id="EFC47540.1"/>
    </source>
</evidence>
<keyword evidence="1" id="KW-0812">Transmembrane</keyword>
<feature type="transmembrane region" description="Helical" evidence="1">
    <location>
        <begin position="38"/>
        <end position="59"/>
    </location>
</feature>